<feature type="transmembrane region" description="Helical" evidence="2">
    <location>
        <begin position="73"/>
        <end position="91"/>
    </location>
</feature>
<reference evidence="3 6" key="2">
    <citation type="submission" date="2024-06" db="EMBL/GenBank/DDBJ databases">
        <title>Genomic Encyclopedia of Type Strains, Phase IV (KMG-IV): sequencing the most valuable type-strain genomes for metagenomic binning, comparative biology and taxonomic classification.</title>
        <authorList>
            <person name="Goeker M."/>
        </authorList>
    </citation>
    <scope>NUCLEOTIDE SEQUENCE [LARGE SCALE GENOMIC DNA]</scope>
    <source>
        <strain evidence="3 6">D-501</strain>
    </source>
</reference>
<evidence type="ECO:0000313" key="5">
    <source>
        <dbReference type="Proteomes" id="UP000323522"/>
    </source>
</evidence>
<sequence length="195" mass="20669">MKTAPTSSRPGRPANAEALEARFALRLTARLEAGAQQTPHDISERLRVARQQAIAQARRPAVARRTEQAEASAVLPVSIGAGGTAALLQSGPPGEDSALWSRLGWLLPALVLLLGLIGIGEWRDLESMASMAELDAELLGDDLPPSAYADAGFSEFLKRPIEIALPATEAEIQEPLPPTQATEDLPAAQDTARQP</sequence>
<evidence type="ECO:0000256" key="2">
    <source>
        <dbReference type="SAM" id="Phobius"/>
    </source>
</evidence>
<dbReference type="RefSeq" id="WP_149503218.1">
    <property type="nucleotide sequence ID" value="NZ_CP035708.1"/>
</dbReference>
<evidence type="ECO:0000313" key="3">
    <source>
        <dbReference type="EMBL" id="MET3603741.1"/>
    </source>
</evidence>
<keyword evidence="6" id="KW-1185">Reference proteome</keyword>
<reference evidence="4 5" key="1">
    <citation type="submission" date="2019-02" db="EMBL/GenBank/DDBJ databases">
        <title>Complete Genome Sequence and Methylome Analysis of Sphaerotilus natans subsp. sulfidivorans D-507.</title>
        <authorList>
            <person name="Fomenkov A."/>
            <person name="Gridneva E."/>
            <person name="Smolyakov D."/>
            <person name="Dubinina G."/>
            <person name="Vincze T."/>
            <person name="Grabovich M."/>
            <person name="Roberts R.J."/>
        </authorList>
    </citation>
    <scope>NUCLEOTIDE SEQUENCE [LARGE SCALE GENOMIC DNA]</scope>
    <source>
        <strain evidence="4 5">D-507</strain>
    </source>
</reference>
<dbReference type="InterPro" id="IPR022064">
    <property type="entry name" value="DUF3619"/>
</dbReference>
<gene>
    <name evidence="3" type="ORF">ABIC99_001532</name>
    <name evidence="4" type="ORF">EWH46_06635</name>
</gene>
<dbReference type="Proteomes" id="UP001549111">
    <property type="component" value="Unassembled WGS sequence"/>
</dbReference>
<dbReference type="EMBL" id="CP035708">
    <property type="protein sequence ID" value="QEN00486.1"/>
    <property type="molecule type" value="Genomic_DNA"/>
</dbReference>
<feature type="region of interest" description="Disordered" evidence="1">
    <location>
        <begin position="168"/>
        <end position="195"/>
    </location>
</feature>
<dbReference type="EMBL" id="JBEPLS010000004">
    <property type="protein sequence ID" value="MET3603741.1"/>
    <property type="molecule type" value="Genomic_DNA"/>
</dbReference>
<evidence type="ECO:0000256" key="1">
    <source>
        <dbReference type="SAM" id="MobiDB-lite"/>
    </source>
</evidence>
<organism evidence="4 5">
    <name type="scientific">Sphaerotilus sulfidivorans</name>
    <dbReference type="NCBI Taxonomy" id="639200"/>
    <lineage>
        <taxon>Bacteria</taxon>
        <taxon>Pseudomonadati</taxon>
        <taxon>Pseudomonadota</taxon>
        <taxon>Betaproteobacteria</taxon>
        <taxon>Burkholderiales</taxon>
        <taxon>Sphaerotilaceae</taxon>
        <taxon>Sphaerotilus</taxon>
    </lineage>
</organism>
<proteinExistence type="predicted"/>
<accession>A0A5C1Q0N4</accession>
<evidence type="ECO:0000313" key="4">
    <source>
        <dbReference type="EMBL" id="QEN00486.1"/>
    </source>
</evidence>
<dbReference type="AlphaFoldDB" id="A0A5C1Q0N4"/>
<keyword evidence="2" id="KW-0812">Transmembrane</keyword>
<name>A0A5C1Q0N4_9BURK</name>
<dbReference type="Pfam" id="PF12279">
    <property type="entry name" value="DUF3619"/>
    <property type="match status" value="1"/>
</dbReference>
<keyword evidence="2" id="KW-1133">Transmembrane helix</keyword>
<protein>
    <submittedName>
        <fullName evidence="4">DUF3619 family protein</fullName>
    </submittedName>
</protein>
<dbReference type="Proteomes" id="UP000323522">
    <property type="component" value="Chromosome"/>
</dbReference>
<feature type="transmembrane region" description="Helical" evidence="2">
    <location>
        <begin position="103"/>
        <end position="122"/>
    </location>
</feature>
<keyword evidence="2" id="KW-0472">Membrane</keyword>
<dbReference type="KEGG" id="snn:EWH46_06635"/>
<evidence type="ECO:0000313" key="6">
    <source>
        <dbReference type="Proteomes" id="UP001549111"/>
    </source>
</evidence>